<comment type="caution">
    <text evidence="1">The sequence shown here is derived from an EMBL/GenBank/DDBJ whole genome shotgun (WGS) entry which is preliminary data.</text>
</comment>
<keyword evidence="2" id="KW-1185">Reference proteome</keyword>
<evidence type="ECO:0000313" key="1">
    <source>
        <dbReference type="EMBL" id="PRY44088.1"/>
    </source>
</evidence>
<dbReference type="GO" id="GO:0016603">
    <property type="term" value="F:glutaminyl-peptide cyclotransferase activity"/>
    <property type="evidence" value="ECO:0007669"/>
    <property type="project" value="InterPro"/>
</dbReference>
<dbReference type="PANTHER" id="PTHR31270">
    <property type="entry name" value="GLUTAMINYL-PEPTIDE CYCLOTRANSFERASE"/>
    <property type="match status" value="1"/>
</dbReference>
<dbReference type="Pfam" id="PF05096">
    <property type="entry name" value="Glu_cyclase_2"/>
    <property type="match status" value="1"/>
</dbReference>
<protein>
    <submittedName>
        <fullName evidence="1">Glutamine cyclotransferase</fullName>
    </submittedName>
</protein>
<dbReference type="EMBL" id="PVTE01000003">
    <property type="protein sequence ID" value="PRY44088.1"/>
    <property type="molecule type" value="Genomic_DNA"/>
</dbReference>
<evidence type="ECO:0000313" key="2">
    <source>
        <dbReference type="Proteomes" id="UP000238375"/>
    </source>
</evidence>
<dbReference type="InterPro" id="IPR007788">
    <property type="entry name" value="QCT"/>
</dbReference>
<name>A0A2T0TEP4_9BACT</name>
<gene>
    <name evidence="1" type="ORF">CLV58_10357</name>
</gene>
<dbReference type="Proteomes" id="UP000238375">
    <property type="component" value="Unassembled WGS sequence"/>
</dbReference>
<accession>A0A2T0TEP4</accession>
<organism evidence="1 2">
    <name type="scientific">Spirosoma oryzae</name>
    <dbReference type="NCBI Taxonomy" id="1469603"/>
    <lineage>
        <taxon>Bacteria</taxon>
        <taxon>Pseudomonadati</taxon>
        <taxon>Bacteroidota</taxon>
        <taxon>Cytophagia</taxon>
        <taxon>Cytophagales</taxon>
        <taxon>Cytophagaceae</taxon>
        <taxon>Spirosoma</taxon>
    </lineage>
</organism>
<proteinExistence type="predicted"/>
<keyword evidence="1" id="KW-0808">Transferase</keyword>
<dbReference type="AlphaFoldDB" id="A0A2T0TEP4"/>
<dbReference type="PANTHER" id="PTHR31270:SF1">
    <property type="entry name" value="GLUTAMINYL-PEPTIDE CYCLOTRANSFERASE"/>
    <property type="match status" value="1"/>
</dbReference>
<dbReference type="SUPFAM" id="SSF63829">
    <property type="entry name" value="Calcium-dependent phosphotriesterase"/>
    <property type="match status" value="1"/>
</dbReference>
<reference evidence="1 2" key="1">
    <citation type="submission" date="2018-03" db="EMBL/GenBank/DDBJ databases">
        <title>Genomic Encyclopedia of Archaeal and Bacterial Type Strains, Phase II (KMG-II): from individual species to whole genera.</title>
        <authorList>
            <person name="Goeker M."/>
        </authorList>
    </citation>
    <scope>NUCLEOTIDE SEQUENCE [LARGE SCALE GENOMIC DNA]</scope>
    <source>
        <strain evidence="1 2">DSM 28354</strain>
    </source>
</reference>
<sequence>MLVGKYQKQVSWQHATYRVECRLLYEDFPLPITTMRRTYTFLLLLLIGLTIGSCRQKQETTSPTPTPSLVRATKTAYAIGDSITLQLDPSFRVNAVGWDNRPVQPIISSGLLSFKPATATVGYHQLVITGQTTTQKQVSDTLQIDVWSDVIPRRLAYTVLQTYPHQRSSFTQGLAFYNDVLYEGTGLNGQSKLMKVNLSDGATIQSIDLPSQFFGEGITVVNDHIYQLTWTSGQCFYYTTDLVLKKTFVYHTQGWGITHRDTTLIVSDGSNRLTYYSLDFQKLGETAVYDNQGPVTNLNELEYVNGYVLANVWQTNRIVQIDPASGKVVGELRIDPNLPAGVNTNNDVLNGIAYRPGEQALYITGKNWPSLFRIQVKALFEQGRRQTLVLQDAPPASKPLSVDRT</sequence>